<reference evidence="3 4" key="1">
    <citation type="submission" date="2018-03" db="EMBL/GenBank/DDBJ databases">
        <title>Genome sequencing of Ottowia sp.</title>
        <authorList>
            <person name="Kim S.-J."/>
            <person name="Heo J."/>
            <person name="Kwon S.-W."/>
        </authorList>
    </citation>
    <scope>NUCLEOTIDE SEQUENCE [LARGE SCALE GENOMIC DNA]</scope>
    <source>
        <strain evidence="3 4">KADR8-3</strain>
    </source>
</reference>
<keyword evidence="2" id="KW-0812">Transmembrane</keyword>
<organism evidence="3 4">
    <name type="scientific">Ottowia oryzae</name>
    <dbReference type="NCBI Taxonomy" id="2109914"/>
    <lineage>
        <taxon>Bacteria</taxon>
        <taxon>Pseudomonadati</taxon>
        <taxon>Pseudomonadota</taxon>
        <taxon>Betaproteobacteria</taxon>
        <taxon>Burkholderiales</taxon>
        <taxon>Comamonadaceae</taxon>
        <taxon>Ottowia</taxon>
    </lineage>
</organism>
<dbReference type="PANTHER" id="PTHR31876:SF26">
    <property type="entry name" value="PROTEIN LIKE COV 2"/>
    <property type="match status" value="1"/>
</dbReference>
<evidence type="ECO:0000313" key="3">
    <source>
        <dbReference type="EMBL" id="AVO35271.1"/>
    </source>
</evidence>
<sequence>MNSRPRFHPLRPLLTGLLALLPLAATLVLLIWATRLAAEWLGPTSLFGSLLTRIGLGVGGGATATSYFAGLLVVLALVYALGLVVQTGLQRGFHSLFESLIQRIPIVRTVYDVVQRLVGLLGKSKEEGQKSMSPVWLYFGGPPAAGEVPATTVVLGLLTTPEPVDMGGQPFHGVLVPTAPVPVGGGLLFVPAHWVVPAQVGIEGVTSIYVSMGVTAGQYLGTHRPGEATGATSAAASDSASALASAPTPPCASAVAMPLAPQASASAPRAAPPSVAPDA</sequence>
<feature type="region of interest" description="Disordered" evidence="1">
    <location>
        <begin position="226"/>
        <end position="251"/>
    </location>
</feature>
<name>A0A2S0MHQ1_9BURK</name>
<dbReference type="OrthoDB" id="5973229at2"/>
<keyword evidence="2" id="KW-0472">Membrane</keyword>
<keyword evidence="2" id="KW-1133">Transmembrane helix</keyword>
<evidence type="ECO:0000256" key="1">
    <source>
        <dbReference type="SAM" id="MobiDB-lite"/>
    </source>
</evidence>
<dbReference type="InterPro" id="IPR007462">
    <property type="entry name" value="COV1-like"/>
</dbReference>
<dbReference type="RefSeq" id="WP_106703820.1">
    <property type="nucleotide sequence ID" value="NZ_CP027666.1"/>
</dbReference>
<gene>
    <name evidence="3" type="ORF">C6570_14315</name>
</gene>
<proteinExistence type="predicted"/>
<dbReference type="KEGG" id="otk:C6570_14315"/>
<dbReference type="Pfam" id="PF04367">
    <property type="entry name" value="DUF502"/>
    <property type="match status" value="1"/>
</dbReference>
<protein>
    <recommendedName>
        <fullName evidence="5">DUF502 domain-containing protein</fullName>
    </recommendedName>
</protein>
<dbReference type="PANTHER" id="PTHR31876">
    <property type="entry name" value="COV-LIKE PROTEIN 1"/>
    <property type="match status" value="1"/>
</dbReference>
<feature type="transmembrane region" description="Helical" evidence="2">
    <location>
        <begin position="61"/>
        <end position="85"/>
    </location>
</feature>
<dbReference type="Proteomes" id="UP000239709">
    <property type="component" value="Chromosome"/>
</dbReference>
<evidence type="ECO:0000256" key="2">
    <source>
        <dbReference type="SAM" id="Phobius"/>
    </source>
</evidence>
<feature type="compositionally biased region" description="Low complexity" evidence="1">
    <location>
        <begin position="228"/>
        <end position="251"/>
    </location>
</feature>
<evidence type="ECO:0000313" key="4">
    <source>
        <dbReference type="Proteomes" id="UP000239709"/>
    </source>
</evidence>
<evidence type="ECO:0008006" key="5">
    <source>
        <dbReference type="Google" id="ProtNLM"/>
    </source>
</evidence>
<keyword evidence="4" id="KW-1185">Reference proteome</keyword>
<dbReference type="AlphaFoldDB" id="A0A2S0MHQ1"/>
<dbReference type="EMBL" id="CP027666">
    <property type="protein sequence ID" value="AVO35271.1"/>
    <property type="molecule type" value="Genomic_DNA"/>
</dbReference>
<accession>A0A2S0MHQ1</accession>